<gene>
    <name evidence="2" type="ORF">A9Z40_09040</name>
</gene>
<dbReference type="PROSITE" id="PS51257">
    <property type="entry name" value="PROKAR_LIPOPROTEIN"/>
    <property type="match status" value="1"/>
</dbReference>
<reference evidence="3" key="1">
    <citation type="submission" date="2016-06" db="EMBL/GenBank/DDBJ databases">
        <title>Genome sequencing of cellulolytic organisms.</title>
        <authorList>
            <person name="Bohra V."/>
            <person name="Dafale N.A."/>
            <person name="Purohit H.J."/>
        </authorList>
    </citation>
    <scope>NUCLEOTIDE SEQUENCE [LARGE SCALE GENOMIC DNA]</scope>
    <source>
        <strain evidence="3">ND21</strain>
    </source>
</reference>
<dbReference type="EMBL" id="LZEM01000022">
    <property type="protein sequence ID" value="OAZ38851.1"/>
    <property type="molecule type" value="Genomic_DNA"/>
</dbReference>
<proteinExistence type="predicted"/>
<accession>A0ABX2WEK0</accession>
<keyword evidence="1" id="KW-0812">Transmembrane</keyword>
<evidence type="ECO:0000313" key="3">
    <source>
        <dbReference type="Proteomes" id="UP000093918"/>
    </source>
</evidence>
<keyword evidence="3" id="KW-1185">Reference proteome</keyword>
<keyword evidence="1" id="KW-1133">Transmembrane helix</keyword>
<dbReference type="Proteomes" id="UP000093918">
    <property type="component" value="Unassembled WGS sequence"/>
</dbReference>
<feature type="transmembrane region" description="Helical" evidence="1">
    <location>
        <begin position="32"/>
        <end position="55"/>
    </location>
</feature>
<evidence type="ECO:0000256" key="1">
    <source>
        <dbReference type="SAM" id="Phobius"/>
    </source>
</evidence>
<comment type="caution">
    <text evidence="2">The sequence shown here is derived from an EMBL/GenBank/DDBJ whole genome shotgun (WGS) entry which is preliminary data.</text>
</comment>
<dbReference type="RefSeq" id="WP_064956804.1">
    <property type="nucleotide sequence ID" value="NZ_LZEM01000022.1"/>
</dbReference>
<feature type="transmembrane region" description="Helical" evidence="1">
    <location>
        <begin position="7"/>
        <end position="26"/>
    </location>
</feature>
<name>A0ABX2WEK0_9MICO</name>
<keyword evidence="1" id="KW-0472">Membrane</keyword>
<sequence>MRRRAKGAILLSVAVGMLILACYFLVFQEAFAGRIIGVVLQTAWIVLAIAGLRLIRSDPEPPRRPRSNGD</sequence>
<evidence type="ECO:0000313" key="2">
    <source>
        <dbReference type="EMBL" id="OAZ38851.1"/>
    </source>
</evidence>
<protein>
    <submittedName>
        <fullName evidence="2">Uncharacterized protein</fullName>
    </submittedName>
</protein>
<organism evidence="2 3">
    <name type="scientific">Microbacterium arborescens</name>
    <dbReference type="NCBI Taxonomy" id="33883"/>
    <lineage>
        <taxon>Bacteria</taxon>
        <taxon>Bacillati</taxon>
        <taxon>Actinomycetota</taxon>
        <taxon>Actinomycetes</taxon>
        <taxon>Micrococcales</taxon>
        <taxon>Microbacteriaceae</taxon>
        <taxon>Microbacterium</taxon>
    </lineage>
</organism>